<evidence type="ECO:0000256" key="4">
    <source>
        <dbReference type="RuleBase" id="RU364035"/>
    </source>
</evidence>
<keyword evidence="7" id="KW-1185">Reference proteome</keyword>
<proteinExistence type="inferred from homology"/>
<comment type="similarity">
    <text evidence="2 4">Belongs to the nucleoporin interacting component (NIC) family.</text>
</comment>
<evidence type="ECO:0000313" key="7">
    <source>
        <dbReference type="Proteomes" id="UP001305779"/>
    </source>
</evidence>
<dbReference type="Proteomes" id="UP001305779">
    <property type="component" value="Unassembled WGS sequence"/>
</dbReference>
<gene>
    <name evidence="6" type="ORF">PRZ48_015177</name>
</gene>
<comment type="caution">
    <text evidence="6">The sequence shown here is derived from an EMBL/GenBank/DDBJ whole genome shotgun (WGS) entry which is preliminary data.</text>
</comment>
<keyword evidence="4" id="KW-0811">Translocation</keyword>
<evidence type="ECO:0000256" key="1">
    <source>
        <dbReference type="ARBA" id="ARBA00004259"/>
    </source>
</evidence>
<dbReference type="PANTHER" id="PTHR11225">
    <property type="entry name" value="NUCLEAR PORE COMPLEX PROTEIN NUP93 NUCLEOPORIN NUP93 DEAD EYE PROTEIN"/>
    <property type="match status" value="1"/>
</dbReference>
<sequence length="949" mass="106187">MSIQGQSQAAPAYFQALLDRGQKRPNNSDEPQLQLGLGDIARKVRNLGKGFTDARAHYLLSGSGVNTSEALRDLEELAGTKSTIQPPETALPAVKETLADQHQNDFQKMVNSHIQQSRNDFDSMVAERLHGVDWDYQRERIFQHFGLKKPENLNASAANNRGAGGASTFGRSSRRAGPLAMGGSQYGIPGMSKSIIGSVGPRSIRTSAFGDIAEKLPDGIIRPAPEDSVQRRKQDQYAERVKDLNVARLQEKVYPILTKFAEVEAEPSHEDTSMLVDSFKLLIEITGEDASKENITDPGVVRERQYAKSYLDDNPSSPNTISIRKRIINGSRKFLEKKALSQIEALVARNPREAQVGGQPSALSKVQGSVRVRAARKELGPDIDNLVSFDNGDYPWAVVFYLLRTGLFDEALAYVYEHRRAFSSGDSQFLKYLTAYVNNDDHRLPADLQTAINNEYNTRHRIGPEDQKDPYRMLCYKVIGRCDLVRRNLDNISNDMMDWMWLQFALGREFNRVDEFAHESFGLDEIRVGFREVGERFFGPGSDIANGQTTWFFMQTLAGLFEKAVADLYPHNYVSAVHFAIALDFYGLLRVSDIANSDDLLSYSTRQEPQIAFGAMDALYTRDFRTANATAAVDYIALICLNADLTGQLGKAQRDICHQALEEVILETREYAQLLGDVRADGQRIRGAIEQRLKLIGLDNEEQFLREITLRAARSAEEQNRTTDAALLYHLCEDYNKVYEVINDALSQHLVRELGEQPTRLAPLKPRNVAGQDPNQVQNSLSLTTFDDPVQLADDIRSLYNSQGMYLQNSTQKNRDTCNVLLLLARARQKLEDAQWAEAIDDITNAQVIPMDANGQVTAIRSKAQAFEVMPQSVARTVGHVMVWAVIGLSNLAEHLRSLGYETGNMDDTIRRCVQSAKDVMVFAGLIRYKLPGRVWETLAKAGQDLGAF</sequence>
<protein>
    <recommendedName>
        <fullName evidence="4">Nuclear pore protein</fullName>
    </recommendedName>
</protein>
<name>A0ABR0DYH6_ZASCE</name>
<keyword evidence="4" id="KW-0906">Nuclear pore complex</keyword>
<evidence type="ECO:0000256" key="5">
    <source>
        <dbReference type="SAM" id="MobiDB-lite"/>
    </source>
</evidence>
<reference evidence="6 7" key="1">
    <citation type="journal article" date="2023" name="G3 (Bethesda)">
        <title>A chromosome-level genome assembly of Zasmidium syzygii isolated from banana leaves.</title>
        <authorList>
            <person name="van Westerhoven A.C."/>
            <person name="Mehrabi R."/>
            <person name="Talebi R."/>
            <person name="Steentjes M.B.F."/>
            <person name="Corcolon B."/>
            <person name="Chong P.A."/>
            <person name="Kema G.H.J."/>
            <person name="Seidl M.F."/>
        </authorList>
    </citation>
    <scope>NUCLEOTIDE SEQUENCE [LARGE SCALE GENOMIC DNA]</scope>
    <source>
        <strain evidence="6 7">P124</strain>
    </source>
</reference>
<organism evidence="6 7">
    <name type="scientific">Zasmidium cellare</name>
    <name type="common">Wine cellar mold</name>
    <name type="synonym">Racodium cellare</name>
    <dbReference type="NCBI Taxonomy" id="395010"/>
    <lineage>
        <taxon>Eukaryota</taxon>
        <taxon>Fungi</taxon>
        <taxon>Dikarya</taxon>
        <taxon>Ascomycota</taxon>
        <taxon>Pezizomycotina</taxon>
        <taxon>Dothideomycetes</taxon>
        <taxon>Dothideomycetidae</taxon>
        <taxon>Mycosphaerellales</taxon>
        <taxon>Mycosphaerellaceae</taxon>
        <taxon>Zasmidium</taxon>
    </lineage>
</organism>
<dbReference type="EMBL" id="JAXOVC010000015">
    <property type="protein sequence ID" value="KAK4493991.1"/>
    <property type="molecule type" value="Genomic_DNA"/>
</dbReference>
<evidence type="ECO:0000256" key="2">
    <source>
        <dbReference type="ARBA" id="ARBA00010186"/>
    </source>
</evidence>
<dbReference type="PANTHER" id="PTHR11225:SF4">
    <property type="entry name" value="NUCLEAR PORE COMPLEX PROTEIN NUP93"/>
    <property type="match status" value="1"/>
</dbReference>
<keyword evidence="4" id="KW-0472">Membrane</keyword>
<evidence type="ECO:0000313" key="6">
    <source>
        <dbReference type="EMBL" id="KAK4493991.1"/>
    </source>
</evidence>
<comment type="subcellular location">
    <subcellularLocation>
        <location evidence="1">Nucleus envelope</location>
    </subcellularLocation>
    <subcellularLocation>
        <location evidence="4">Nucleus</location>
        <location evidence="4">Nuclear pore complex</location>
    </subcellularLocation>
</comment>
<keyword evidence="4" id="KW-0813">Transport</keyword>
<evidence type="ECO:0000256" key="3">
    <source>
        <dbReference type="ARBA" id="ARBA00023242"/>
    </source>
</evidence>
<dbReference type="Pfam" id="PF04097">
    <property type="entry name" value="Nic96"/>
    <property type="match status" value="1"/>
</dbReference>
<accession>A0ABR0DYH6</accession>
<keyword evidence="3 4" id="KW-0539">Nucleus</keyword>
<keyword evidence="4" id="KW-0653">Protein transport</keyword>
<keyword evidence="4" id="KW-0509">mRNA transport</keyword>
<dbReference type="InterPro" id="IPR007231">
    <property type="entry name" value="Nucleoporin_int_Nup93/Nic96"/>
</dbReference>
<feature type="region of interest" description="Disordered" evidence="5">
    <location>
        <begin position="161"/>
        <end position="184"/>
    </location>
</feature>